<gene>
    <name evidence="2" type="ORF">PFICI_03981</name>
</gene>
<accession>W3XL26</accession>
<dbReference type="GeneID" id="19268994"/>
<dbReference type="KEGG" id="pfy:PFICI_03981"/>
<name>W3XL26_PESFW</name>
<keyword evidence="3" id="KW-1185">Reference proteome</keyword>
<evidence type="ECO:0000313" key="2">
    <source>
        <dbReference type="EMBL" id="ETS85956.1"/>
    </source>
</evidence>
<feature type="region of interest" description="Disordered" evidence="1">
    <location>
        <begin position="137"/>
        <end position="176"/>
    </location>
</feature>
<dbReference type="InParanoid" id="W3XL26"/>
<dbReference type="HOGENOM" id="CLU_930990_0_0_1"/>
<dbReference type="RefSeq" id="XP_007830753.1">
    <property type="nucleotide sequence ID" value="XM_007832562.1"/>
</dbReference>
<sequence length="299" mass="34364">MAEPPNNEMTEEEFEAKARAELELTEVKQCLKEANRTFREAAINAVDAFKAHSDHLESRRTEIIERLGRQYPHIADELRQGYLIPDNSRGTHVSRGILFSYKPQCERGSETFIETSLSSHLLDNASNCQEDSSEIRKPLLSKLSPPPLKSASNIRTTESDDTLGKPCSRPRPSRLRPIKTTQGTIKTSVLRNKNYWIFEYRNIHTSGYYILRCPSDDCPNPVFSKNPLCEDRAKRHLQKCGHRIGNVDDLIYHYARTVVTGKKDNGKKREVTSTWVQNHNRNLLSRMEENLKGENLREI</sequence>
<dbReference type="EMBL" id="KI912110">
    <property type="protein sequence ID" value="ETS85956.1"/>
    <property type="molecule type" value="Genomic_DNA"/>
</dbReference>
<dbReference type="eggNOG" id="ENOG502T4HM">
    <property type="taxonomic scope" value="Eukaryota"/>
</dbReference>
<dbReference type="OrthoDB" id="4712560at2759"/>
<dbReference type="Proteomes" id="UP000030651">
    <property type="component" value="Unassembled WGS sequence"/>
</dbReference>
<reference evidence="3" key="1">
    <citation type="journal article" date="2015" name="BMC Genomics">
        <title>Genomic and transcriptomic analysis of the endophytic fungus Pestalotiopsis fici reveals its lifestyle and high potential for synthesis of natural products.</title>
        <authorList>
            <person name="Wang X."/>
            <person name="Zhang X."/>
            <person name="Liu L."/>
            <person name="Xiang M."/>
            <person name="Wang W."/>
            <person name="Sun X."/>
            <person name="Che Y."/>
            <person name="Guo L."/>
            <person name="Liu G."/>
            <person name="Guo L."/>
            <person name="Wang C."/>
            <person name="Yin W.B."/>
            <person name="Stadler M."/>
            <person name="Zhang X."/>
            <person name="Liu X."/>
        </authorList>
    </citation>
    <scope>NUCLEOTIDE SEQUENCE [LARGE SCALE GENOMIC DNA]</scope>
    <source>
        <strain evidence="3">W106-1 / CGMCC3.15140</strain>
    </source>
</reference>
<proteinExistence type="predicted"/>
<evidence type="ECO:0000256" key="1">
    <source>
        <dbReference type="SAM" id="MobiDB-lite"/>
    </source>
</evidence>
<organism evidence="2 3">
    <name type="scientific">Pestalotiopsis fici (strain W106-1 / CGMCC3.15140)</name>
    <dbReference type="NCBI Taxonomy" id="1229662"/>
    <lineage>
        <taxon>Eukaryota</taxon>
        <taxon>Fungi</taxon>
        <taxon>Dikarya</taxon>
        <taxon>Ascomycota</taxon>
        <taxon>Pezizomycotina</taxon>
        <taxon>Sordariomycetes</taxon>
        <taxon>Xylariomycetidae</taxon>
        <taxon>Amphisphaeriales</taxon>
        <taxon>Sporocadaceae</taxon>
        <taxon>Pestalotiopsis</taxon>
    </lineage>
</organism>
<protein>
    <submittedName>
        <fullName evidence="2">Uncharacterized protein</fullName>
    </submittedName>
</protein>
<dbReference type="AlphaFoldDB" id="W3XL26"/>
<evidence type="ECO:0000313" key="3">
    <source>
        <dbReference type="Proteomes" id="UP000030651"/>
    </source>
</evidence>